<name>G0TZM2_TRYVY</name>
<accession>G0TZM2</accession>
<sequence length="325" mass="36153">MRDTVSSCCSGVESLVLAGTGRLSHRGVNKEVCLRASESPGTFTYAHDHPCTASQRSYGDAIDHDLDEISDVAGHVDPISADSSYLQRQFPDVSRNTARVLFTSLSDMDTTLSIEEKKPVNAEVAKALAMNLYHNSAEFLQAYRTLKFGTVQRIYRRYFLKWLQMHEQGGTRNAFTQTSVCIAEHATLATGLSSDEESERLRSQSPVPALVSRSLMSKYGRNASTRRCEELGMKSVVCTQRARSTPMPPSRFGHASSVVGSVSLRVDRARHELTRHEVRQSVPQDCVGSSVYPRPTRVQYSTLPCIRLPILTAHRPYNAKRGTKR</sequence>
<gene>
    <name evidence="1" type="ORF">TVY486_0806570</name>
</gene>
<proteinExistence type="predicted"/>
<reference evidence="1" key="1">
    <citation type="journal article" date="2012" name="Proc. Natl. Acad. Sci. U.S.A.">
        <title>Antigenic diversity is generated by distinct evolutionary mechanisms in African trypanosome species.</title>
        <authorList>
            <person name="Jackson A.P."/>
            <person name="Berry A."/>
            <person name="Aslett M."/>
            <person name="Allison H.C."/>
            <person name="Burton P."/>
            <person name="Vavrova-Anderson J."/>
            <person name="Brown R."/>
            <person name="Browne H."/>
            <person name="Corton N."/>
            <person name="Hauser H."/>
            <person name="Gamble J."/>
            <person name="Gilderthorp R."/>
            <person name="Marcello L."/>
            <person name="McQuillan J."/>
            <person name="Otto T.D."/>
            <person name="Quail M.A."/>
            <person name="Sanders M.J."/>
            <person name="van Tonder A."/>
            <person name="Ginger M.L."/>
            <person name="Field M.C."/>
            <person name="Barry J.D."/>
            <person name="Hertz-Fowler C."/>
            <person name="Berriman M."/>
        </authorList>
    </citation>
    <scope>NUCLEOTIDE SEQUENCE</scope>
    <source>
        <strain evidence="1">Y486</strain>
    </source>
</reference>
<organism evidence="1">
    <name type="scientific">Trypanosoma vivax (strain Y486)</name>
    <dbReference type="NCBI Taxonomy" id="1055687"/>
    <lineage>
        <taxon>Eukaryota</taxon>
        <taxon>Discoba</taxon>
        <taxon>Euglenozoa</taxon>
        <taxon>Kinetoplastea</taxon>
        <taxon>Metakinetoplastina</taxon>
        <taxon>Trypanosomatida</taxon>
        <taxon>Trypanosomatidae</taxon>
        <taxon>Trypanosoma</taxon>
        <taxon>Duttonella</taxon>
    </lineage>
</organism>
<dbReference type="EMBL" id="HE573024">
    <property type="protein sequence ID" value="CCC50050.1"/>
    <property type="molecule type" value="Genomic_DNA"/>
</dbReference>
<dbReference type="VEuPathDB" id="TriTrypDB:TvY486_0806570"/>
<dbReference type="AlphaFoldDB" id="G0TZM2"/>
<evidence type="ECO:0000313" key="1">
    <source>
        <dbReference type="EMBL" id="CCC50050.1"/>
    </source>
</evidence>
<protein>
    <submittedName>
        <fullName evidence="1">Uncharacterized protein</fullName>
    </submittedName>
</protein>